<evidence type="ECO:0000313" key="1">
    <source>
        <dbReference type="EMBL" id="BBD79013.1"/>
    </source>
</evidence>
<dbReference type="AlphaFoldDB" id="A0A2Z6E1W3"/>
<dbReference type="KEGG" id="rbd:ALSL_0341"/>
<name>A0A2Z6E1W3_9GAMM</name>
<dbReference type="Proteomes" id="UP000270530">
    <property type="component" value="Chromosome"/>
</dbReference>
<dbReference type="EMBL" id="AP018560">
    <property type="protein sequence ID" value="BBD79013.1"/>
    <property type="molecule type" value="Genomic_DNA"/>
</dbReference>
<sequence>MAAHAAGSGGVDGHHARCRATLLWRGAMALVSNPLDRLLMLRL</sequence>
<accession>A0A2Z6E1W3</accession>
<proteinExistence type="predicted"/>
<gene>
    <name evidence="1" type="ORF">ALSL_0341</name>
</gene>
<evidence type="ECO:0000313" key="2">
    <source>
        <dbReference type="Proteomes" id="UP000270530"/>
    </source>
</evidence>
<reference evidence="2" key="2">
    <citation type="submission" date="2018-06" db="EMBL/GenBank/DDBJ databases">
        <title>Genome sequence of Rhodanobacteraceae bacterium strain Dysh456.</title>
        <authorList>
            <person name="Fukui M."/>
        </authorList>
    </citation>
    <scope>NUCLEOTIDE SEQUENCE [LARGE SCALE GENOMIC DNA]</scope>
    <source>
        <strain evidence="2">Dysh456</strain>
    </source>
</reference>
<keyword evidence="2" id="KW-1185">Reference proteome</keyword>
<organism evidence="1 2">
    <name type="scientific">Aerosticca soli</name>
    <dbReference type="NCBI Taxonomy" id="2010829"/>
    <lineage>
        <taxon>Bacteria</taxon>
        <taxon>Pseudomonadati</taxon>
        <taxon>Pseudomonadota</taxon>
        <taxon>Gammaproteobacteria</taxon>
        <taxon>Lysobacterales</taxon>
        <taxon>Rhodanobacteraceae</taxon>
        <taxon>Aerosticca</taxon>
    </lineage>
</organism>
<protein>
    <submittedName>
        <fullName evidence="1">Uncharacterized protein</fullName>
    </submittedName>
</protein>
<reference evidence="2" key="1">
    <citation type="submission" date="2018-04" db="EMBL/GenBank/DDBJ databases">
        <authorList>
            <person name="Watanabe M."/>
            <person name="Kojima H."/>
        </authorList>
    </citation>
    <scope>NUCLEOTIDE SEQUENCE [LARGE SCALE GENOMIC DNA]</scope>
    <source>
        <strain evidence="2">Dysh456</strain>
    </source>
</reference>